<name>A0A1H4GQL1_9BURK</name>
<dbReference type="EMBL" id="FNRQ01000006">
    <property type="protein sequence ID" value="SEB11949.1"/>
    <property type="molecule type" value="Genomic_DNA"/>
</dbReference>
<dbReference type="Proteomes" id="UP000198638">
    <property type="component" value="Unassembled WGS sequence"/>
</dbReference>
<proteinExistence type="predicted"/>
<evidence type="ECO:0000313" key="1">
    <source>
        <dbReference type="EMBL" id="SEB11949.1"/>
    </source>
</evidence>
<reference evidence="2" key="1">
    <citation type="submission" date="2016-10" db="EMBL/GenBank/DDBJ databases">
        <authorList>
            <person name="Varghese N."/>
            <person name="Submissions S."/>
        </authorList>
    </citation>
    <scope>NUCLEOTIDE SEQUENCE [LARGE SCALE GENOMIC DNA]</scope>
    <source>
        <strain evidence="2">LMG 24000</strain>
    </source>
</reference>
<protein>
    <submittedName>
        <fullName evidence="1">Uncharacterized protein</fullName>
    </submittedName>
</protein>
<keyword evidence="2" id="KW-1185">Reference proteome</keyword>
<gene>
    <name evidence="1" type="ORF">SAMN05192564_106258</name>
</gene>
<evidence type="ECO:0000313" key="2">
    <source>
        <dbReference type="Proteomes" id="UP000198638"/>
    </source>
</evidence>
<accession>A0A1H4GQL1</accession>
<dbReference type="AlphaFoldDB" id="A0A1H4GQL1"/>
<sequence length="55" mass="6187">MTAPNRRTFSHQSPADLYGKLDFEALEIRGSVSERAKRVCRASQPKVAHCVLRMA</sequence>
<organism evidence="1 2">
    <name type="scientific">Paraburkholderia sartisoli</name>
    <dbReference type="NCBI Taxonomy" id="83784"/>
    <lineage>
        <taxon>Bacteria</taxon>
        <taxon>Pseudomonadati</taxon>
        <taxon>Pseudomonadota</taxon>
        <taxon>Betaproteobacteria</taxon>
        <taxon>Burkholderiales</taxon>
        <taxon>Burkholderiaceae</taxon>
        <taxon>Paraburkholderia</taxon>
    </lineage>
</organism>